<reference evidence="4" key="1">
    <citation type="journal article" date="2017" name="Nat. Commun.">
        <title>The asparagus genome sheds light on the origin and evolution of a young Y chromosome.</title>
        <authorList>
            <person name="Harkess A."/>
            <person name="Zhou J."/>
            <person name="Xu C."/>
            <person name="Bowers J.E."/>
            <person name="Van der Hulst R."/>
            <person name="Ayyampalayam S."/>
            <person name="Mercati F."/>
            <person name="Riccardi P."/>
            <person name="McKain M.R."/>
            <person name="Kakrana A."/>
            <person name="Tang H."/>
            <person name="Ray J."/>
            <person name="Groenendijk J."/>
            <person name="Arikit S."/>
            <person name="Mathioni S.M."/>
            <person name="Nakano M."/>
            <person name="Shan H."/>
            <person name="Telgmann-Rauber A."/>
            <person name="Kanno A."/>
            <person name="Yue Z."/>
            <person name="Chen H."/>
            <person name="Li W."/>
            <person name="Chen Y."/>
            <person name="Xu X."/>
            <person name="Zhang Y."/>
            <person name="Luo S."/>
            <person name="Chen H."/>
            <person name="Gao J."/>
            <person name="Mao Z."/>
            <person name="Pires J.C."/>
            <person name="Luo M."/>
            <person name="Kudrna D."/>
            <person name="Wing R.A."/>
            <person name="Meyers B.C."/>
            <person name="Yi K."/>
            <person name="Kong H."/>
            <person name="Lavrijsen P."/>
            <person name="Sunseri F."/>
            <person name="Falavigna A."/>
            <person name="Ye Y."/>
            <person name="Leebens-Mack J.H."/>
            <person name="Chen G."/>
        </authorList>
    </citation>
    <scope>NUCLEOTIDE SEQUENCE [LARGE SCALE GENOMIC DNA]</scope>
    <source>
        <strain evidence="4">cv. DH0086</strain>
    </source>
</reference>
<dbReference type="OMA" id="REMPTFL"/>
<sequence length="378" mass="42888">MKISSSSSPFDLSSNEATSGCLSGLLRRLRCKNFRHSSLYVESFDADVKEEQKKPPQSPCLVARLMGLDTMPVHPYTPTESISRSRSTNSVDGFNGFLSGKRNWMTNHRTSQSFREEPTFLRKENEDFLVLSFVPDEKSKIDCGELKDMKSVKVVEKKGRKGIEGKESVMEKRQSQCEVSKSKTVQKKDLCRKNQLGANNERFHKAIKQREEPRRSNSKKKRADSAAKKLETECSSEDSSPVSVLDRNADIDSEYVIDPNFPISEEENKPKEEKPRRKLSSELNKAELIRNSNKEGLKIDNVEIKRRKSSEKKEGGSSDIWAQACQLAADDVKKSSWDFREIWRSENNGEIAAEIGIEIIDIILNEVLTELSICSITI</sequence>
<dbReference type="AlphaFoldDB" id="A0A5P1EBE3"/>
<feature type="compositionally biased region" description="Basic and acidic residues" evidence="1">
    <location>
        <begin position="266"/>
        <end position="275"/>
    </location>
</feature>
<dbReference type="OrthoDB" id="1924799at2759"/>
<dbReference type="EMBL" id="CM007387">
    <property type="protein sequence ID" value="ONK62517.1"/>
    <property type="molecule type" value="Genomic_DNA"/>
</dbReference>
<dbReference type="Pfam" id="PF14383">
    <property type="entry name" value="VARLMGL"/>
    <property type="match status" value="1"/>
</dbReference>
<evidence type="ECO:0000256" key="1">
    <source>
        <dbReference type="SAM" id="MobiDB-lite"/>
    </source>
</evidence>
<evidence type="ECO:0000313" key="3">
    <source>
        <dbReference type="EMBL" id="ONK62517.1"/>
    </source>
</evidence>
<feature type="domain" description="DUF3741" evidence="2">
    <location>
        <begin position="50"/>
        <end position="72"/>
    </location>
</feature>
<dbReference type="PANTHER" id="PTHR35499">
    <property type="entry name" value="OS05G0128300 PROTEIN"/>
    <property type="match status" value="1"/>
</dbReference>
<feature type="compositionally biased region" description="Basic and acidic residues" evidence="1">
    <location>
        <begin position="201"/>
        <end position="215"/>
    </location>
</feature>
<dbReference type="Proteomes" id="UP000243459">
    <property type="component" value="Chromosome 7"/>
</dbReference>
<name>A0A5P1EBE3_ASPOF</name>
<keyword evidence="4" id="KW-1185">Reference proteome</keyword>
<feature type="region of interest" description="Disordered" evidence="1">
    <location>
        <begin position="195"/>
        <end position="281"/>
    </location>
</feature>
<feature type="compositionally biased region" description="Basic and acidic residues" evidence="1">
    <location>
        <begin position="223"/>
        <end position="232"/>
    </location>
</feature>
<gene>
    <name evidence="3" type="ORF">A4U43_C07F4900</name>
</gene>
<evidence type="ECO:0000259" key="2">
    <source>
        <dbReference type="Pfam" id="PF14383"/>
    </source>
</evidence>
<protein>
    <recommendedName>
        <fullName evidence="2">DUF3741 domain-containing protein</fullName>
    </recommendedName>
</protein>
<dbReference type="Gramene" id="ONK62517">
    <property type="protein sequence ID" value="ONK62517"/>
    <property type="gene ID" value="A4U43_C07F4900"/>
</dbReference>
<evidence type="ECO:0000313" key="4">
    <source>
        <dbReference type="Proteomes" id="UP000243459"/>
    </source>
</evidence>
<dbReference type="PANTHER" id="PTHR35499:SF1">
    <property type="entry name" value="DUF3741 DOMAIN-CONTAINING PROTEIN"/>
    <property type="match status" value="1"/>
</dbReference>
<organism evidence="3 4">
    <name type="scientific">Asparagus officinalis</name>
    <name type="common">Garden asparagus</name>
    <dbReference type="NCBI Taxonomy" id="4686"/>
    <lineage>
        <taxon>Eukaryota</taxon>
        <taxon>Viridiplantae</taxon>
        <taxon>Streptophyta</taxon>
        <taxon>Embryophyta</taxon>
        <taxon>Tracheophyta</taxon>
        <taxon>Spermatophyta</taxon>
        <taxon>Magnoliopsida</taxon>
        <taxon>Liliopsida</taxon>
        <taxon>Asparagales</taxon>
        <taxon>Asparagaceae</taxon>
        <taxon>Asparagoideae</taxon>
        <taxon>Asparagus</taxon>
    </lineage>
</organism>
<accession>A0A5P1EBE3</accession>
<proteinExistence type="predicted"/>
<dbReference type="InterPro" id="IPR032795">
    <property type="entry name" value="DUF3741-assoc"/>
</dbReference>